<sequence length="1247" mass="136234">MSYTKAVRNVSEPVRERETFKYDPTLIDDVKFNETGNPLPGEQLFTAEDAVLTCLAQLGACRTRTGRSLVSLFDQRWQYIVAEATPSLPLLSGVNQDHLQGENLWLSGTAIPRGHGVCNHSLVDPGSEDDPDSELPLTLSADLTSDPRFCKSPFCAPGSLARFYAAVPIRTSGGINIGVYCVLHDEPRPTSTWTDTDTEILRSISRSIMSHLEYRSKRDSHQKSERMTRGIISFMEAITSESISPSVPRFGFAQKQPKDENSSTPVLSTLQGGQCPVDIEFTTAPPSDSITQGGAAIPSMVQTLDRDDESRMGGKRPELRSHVSHASSSSSKQSLQQDSQSDSHTATRRILTRAANELREAIDTDGVVFVDASATSFGALAESSPSRENTSADAATNSNCKDSDVISPILGFSTPKSRRRNVISNLAKNVQIPAKILYTLFRRYPTGAIFTYDENGALQHCDSSEDTEHSRQSQTDSTICHRYTEAQTLSKFFPGARSVVFVPIRDDQKERWFAGGFSYTLTPTHIMSKSGELSYLRAFSTLVMAAVHRTHITFAHKAKSDVLNSLSHELRSPLHGVIVSTELLADTSLDVFQGNVLHTLETCGRTLLDTIDHLLDFSNISNYLNAVEAEKRSRGNLKNKTTSIETGMKSLYGDISLDHLVEEVTESVFAGHCFQHMSVAQLARRDNQHADARANSQADFSRATADMVLFQHDDGLSQLPLANVSIYLNLDANVSSYRFFSMAGAISRIVMNLLGNALKYTQKGTICVSLAIDPESKKTLHNGQKMVRLTVADTGMGMSHEFLQNELYKPFRQADQLSPGIGLGLSLVKKIVSSLAGSISIESELNVGTVATVLLPLLPTSLSATEDPTEQFERGELISHRQGLEGLRIRLIGFDTSKGIAGSVPAGKDLPIKEICRDWLHMEIISQSQSNRILPDLVLCSDTALEKSHHITALSTGLPVVVVCANALAAYRMSARNKAATSTSICEFISQPVGPLKLTRILSHTFRRWADRQDFTASFATTSLRPDYDVLSETPSPLCTAATTLRSSSVQSPVTDGTNLSEWLPNTATASATSQTSETNPSSSKVPSSLASTTSVPTDNDIGKTTTAASEENLSEFLLVDDNPINLRILCMFMKKLGRNYITAVDGQDAVDKFKQYPGSFKYVFIDISMPRLNGMEATRQIRAFERDQHLDSAAVFALSGLASADVQQEAFSSGIDLFLTKPVKLKELSLILTNMGESIPTGQTKQ</sequence>
<protein>
    <recommendedName>
        <fullName evidence="2">histidine kinase</fullName>
        <ecNumber evidence="2">2.7.13.3</ecNumber>
    </recommendedName>
</protein>
<dbReference type="AlphaFoldDB" id="A0A9P8RNJ9"/>
<dbReference type="Pfam" id="PF02518">
    <property type="entry name" value="HATPase_c"/>
    <property type="match status" value="1"/>
</dbReference>
<dbReference type="SMART" id="SM00448">
    <property type="entry name" value="REC"/>
    <property type="match status" value="1"/>
</dbReference>
<dbReference type="RefSeq" id="XP_045953254.1">
    <property type="nucleotide sequence ID" value="XM_046100745.1"/>
</dbReference>
<dbReference type="InterPro" id="IPR005467">
    <property type="entry name" value="His_kinase_dom"/>
</dbReference>
<dbReference type="GO" id="GO:0009927">
    <property type="term" value="F:histidine phosphotransfer kinase activity"/>
    <property type="evidence" value="ECO:0007669"/>
    <property type="project" value="TreeGrafter"/>
</dbReference>
<dbReference type="InterPro" id="IPR003594">
    <property type="entry name" value="HATPase_dom"/>
</dbReference>
<name>A0A9P8RNJ9_9PEZI</name>
<dbReference type="SUPFAM" id="SSF55874">
    <property type="entry name" value="ATPase domain of HSP90 chaperone/DNA topoisomerase II/histidine kinase"/>
    <property type="match status" value="1"/>
</dbReference>
<feature type="compositionally biased region" description="Polar residues" evidence="7">
    <location>
        <begin position="1050"/>
        <end position="1066"/>
    </location>
</feature>
<feature type="domain" description="Response regulatory" evidence="9">
    <location>
        <begin position="1116"/>
        <end position="1237"/>
    </location>
</feature>
<dbReference type="SUPFAM" id="SSF47384">
    <property type="entry name" value="Homodimeric domain of signal transducing histidine kinase"/>
    <property type="match status" value="1"/>
</dbReference>
<dbReference type="Gene3D" id="3.30.450.40">
    <property type="match status" value="1"/>
</dbReference>
<dbReference type="Pfam" id="PF00072">
    <property type="entry name" value="Response_reg"/>
    <property type="match status" value="1"/>
</dbReference>
<evidence type="ECO:0000313" key="10">
    <source>
        <dbReference type="EMBL" id="KAH6646740.1"/>
    </source>
</evidence>
<feature type="compositionally biased region" description="Low complexity" evidence="7">
    <location>
        <begin position="324"/>
        <end position="344"/>
    </location>
</feature>
<dbReference type="CDD" id="cd17546">
    <property type="entry name" value="REC_hyHK_CKI1_RcsC-like"/>
    <property type="match status" value="1"/>
</dbReference>
<dbReference type="InterPro" id="IPR003018">
    <property type="entry name" value="GAF"/>
</dbReference>
<feature type="compositionally biased region" description="Polar residues" evidence="7">
    <location>
        <begin position="383"/>
        <end position="399"/>
    </location>
</feature>
<evidence type="ECO:0000313" key="11">
    <source>
        <dbReference type="Proteomes" id="UP000758603"/>
    </source>
</evidence>
<organism evidence="10 11">
    <name type="scientific">Truncatella angustata</name>
    <dbReference type="NCBI Taxonomy" id="152316"/>
    <lineage>
        <taxon>Eukaryota</taxon>
        <taxon>Fungi</taxon>
        <taxon>Dikarya</taxon>
        <taxon>Ascomycota</taxon>
        <taxon>Pezizomycotina</taxon>
        <taxon>Sordariomycetes</taxon>
        <taxon>Xylariomycetidae</taxon>
        <taxon>Amphisphaeriales</taxon>
        <taxon>Sporocadaceae</taxon>
        <taxon>Truncatella</taxon>
    </lineage>
</organism>
<dbReference type="InterPro" id="IPR036097">
    <property type="entry name" value="HisK_dim/P_sf"/>
</dbReference>
<dbReference type="SMART" id="SM00387">
    <property type="entry name" value="HATPase_c"/>
    <property type="match status" value="1"/>
</dbReference>
<evidence type="ECO:0000259" key="9">
    <source>
        <dbReference type="PROSITE" id="PS50110"/>
    </source>
</evidence>
<accession>A0A9P8RNJ9</accession>
<dbReference type="InterPro" id="IPR004358">
    <property type="entry name" value="Sig_transdc_His_kin-like_C"/>
</dbReference>
<evidence type="ECO:0000256" key="4">
    <source>
        <dbReference type="ARBA" id="ARBA00022679"/>
    </source>
</evidence>
<comment type="catalytic activity">
    <reaction evidence="1">
        <text>ATP + protein L-histidine = ADP + protein N-phospho-L-histidine.</text>
        <dbReference type="EC" id="2.7.13.3"/>
    </reaction>
</comment>
<dbReference type="Gene3D" id="1.10.287.130">
    <property type="match status" value="1"/>
</dbReference>
<gene>
    <name evidence="10" type="ORF">BKA67DRAFT_540235</name>
</gene>
<evidence type="ECO:0000256" key="5">
    <source>
        <dbReference type="ARBA" id="ARBA00022777"/>
    </source>
</evidence>
<dbReference type="EC" id="2.7.13.3" evidence="2"/>
<evidence type="ECO:0000256" key="1">
    <source>
        <dbReference type="ARBA" id="ARBA00000085"/>
    </source>
</evidence>
<dbReference type="SUPFAM" id="SSF55781">
    <property type="entry name" value="GAF domain-like"/>
    <property type="match status" value="1"/>
</dbReference>
<keyword evidence="5" id="KW-0418">Kinase</keyword>
<proteinExistence type="predicted"/>
<keyword evidence="3 6" id="KW-0597">Phosphoprotein</keyword>
<dbReference type="OrthoDB" id="303614at2759"/>
<dbReference type="PROSITE" id="PS50109">
    <property type="entry name" value="HIS_KIN"/>
    <property type="match status" value="1"/>
</dbReference>
<evidence type="ECO:0000256" key="2">
    <source>
        <dbReference type="ARBA" id="ARBA00012438"/>
    </source>
</evidence>
<evidence type="ECO:0000256" key="7">
    <source>
        <dbReference type="SAM" id="MobiDB-lite"/>
    </source>
</evidence>
<dbReference type="Proteomes" id="UP000758603">
    <property type="component" value="Unassembled WGS sequence"/>
</dbReference>
<evidence type="ECO:0000259" key="8">
    <source>
        <dbReference type="PROSITE" id="PS50109"/>
    </source>
</evidence>
<dbReference type="Gene3D" id="3.40.50.2300">
    <property type="match status" value="1"/>
</dbReference>
<feature type="domain" description="Histidine kinase" evidence="8">
    <location>
        <begin position="565"/>
        <end position="859"/>
    </location>
</feature>
<feature type="modified residue" description="4-aspartylphosphate" evidence="6">
    <location>
        <position position="1167"/>
    </location>
</feature>
<feature type="region of interest" description="Disordered" evidence="7">
    <location>
        <begin position="247"/>
        <end position="346"/>
    </location>
</feature>
<dbReference type="InterPro" id="IPR001789">
    <property type="entry name" value="Sig_transdc_resp-reg_receiver"/>
</dbReference>
<feature type="region of interest" description="Disordered" evidence="7">
    <location>
        <begin position="379"/>
        <end position="399"/>
    </location>
</feature>
<comment type="caution">
    <text evidence="10">The sequence shown here is derived from an EMBL/GenBank/DDBJ whole genome shotgun (WGS) entry which is preliminary data.</text>
</comment>
<dbReference type="GO" id="GO:0005886">
    <property type="term" value="C:plasma membrane"/>
    <property type="evidence" value="ECO:0007669"/>
    <property type="project" value="TreeGrafter"/>
</dbReference>
<dbReference type="GeneID" id="70129637"/>
<dbReference type="InterPro" id="IPR011006">
    <property type="entry name" value="CheY-like_superfamily"/>
</dbReference>
<evidence type="ECO:0000256" key="6">
    <source>
        <dbReference type="PROSITE-ProRule" id="PRU00169"/>
    </source>
</evidence>
<dbReference type="InterPro" id="IPR003661">
    <property type="entry name" value="HisK_dim/P_dom"/>
</dbReference>
<keyword evidence="11" id="KW-1185">Reference proteome</keyword>
<feature type="compositionally biased region" description="Low complexity" evidence="7">
    <location>
        <begin position="1067"/>
        <end position="1095"/>
    </location>
</feature>
<keyword evidence="4" id="KW-0808">Transferase</keyword>
<feature type="region of interest" description="Disordered" evidence="7">
    <location>
        <begin position="1050"/>
        <end position="1103"/>
    </location>
</feature>
<dbReference type="SMART" id="SM00388">
    <property type="entry name" value="HisKA"/>
    <property type="match status" value="1"/>
</dbReference>
<dbReference type="CDD" id="cd00082">
    <property type="entry name" value="HisKA"/>
    <property type="match status" value="1"/>
</dbReference>
<dbReference type="SUPFAM" id="SSF52172">
    <property type="entry name" value="CheY-like"/>
    <property type="match status" value="1"/>
</dbReference>
<dbReference type="PRINTS" id="PR00344">
    <property type="entry name" value="BCTRLSENSOR"/>
</dbReference>
<dbReference type="PROSITE" id="PS50110">
    <property type="entry name" value="RESPONSE_REGULATORY"/>
    <property type="match status" value="1"/>
</dbReference>
<dbReference type="InterPro" id="IPR029016">
    <property type="entry name" value="GAF-like_dom_sf"/>
</dbReference>
<feature type="compositionally biased region" description="Polar residues" evidence="7">
    <location>
        <begin position="262"/>
        <end position="272"/>
    </location>
</feature>
<evidence type="ECO:0000256" key="3">
    <source>
        <dbReference type="ARBA" id="ARBA00022553"/>
    </source>
</evidence>
<reference evidence="10" key="1">
    <citation type="journal article" date="2021" name="Nat. Commun.">
        <title>Genetic determinants of endophytism in the Arabidopsis root mycobiome.</title>
        <authorList>
            <person name="Mesny F."/>
            <person name="Miyauchi S."/>
            <person name="Thiergart T."/>
            <person name="Pickel B."/>
            <person name="Atanasova L."/>
            <person name="Karlsson M."/>
            <person name="Huettel B."/>
            <person name="Barry K.W."/>
            <person name="Haridas S."/>
            <person name="Chen C."/>
            <person name="Bauer D."/>
            <person name="Andreopoulos W."/>
            <person name="Pangilinan J."/>
            <person name="LaButti K."/>
            <person name="Riley R."/>
            <person name="Lipzen A."/>
            <person name="Clum A."/>
            <person name="Drula E."/>
            <person name="Henrissat B."/>
            <person name="Kohler A."/>
            <person name="Grigoriev I.V."/>
            <person name="Martin F.M."/>
            <person name="Hacquard S."/>
        </authorList>
    </citation>
    <scope>NUCLEOTIDE SEQUENCE</scope>
    <source>
        <strain evidence="10">MPI-SDFR-AT-0073</strain>
    </source>
</reference>
<dbReference type="Gene3D" id="3.30.565.10">
    <property type="entry name" value="Histidine kinase-like ATPase, C-terminal domain"/>
    <property type="match status" value="1"/>
</dbReference>
<dbReference type="InterPro" id="IPR036890">
    <property type="entry name" value="HATPase_C_sf"/>
</dbReference>
<feature type="compositionally biased region" description="Basic and acidic residues" evidence="7">
    <location>
        <begin position="304"/>
        <end position="321"/>
    </location>
</feature>
<dbReference type="Pfam" id="PF00512">
    <property type="entry name" value="HisKA"/>
    <property type="match status" value="1"/>
</dbReference>
<dbReference type="EMBL" id="JAGPXC010000009">
    <property type="protein sequence ID" value="KAH6646740.1"/>
    <property type="molecule type" value="Genomic_DNA"/>
</dbReference>
<dbReference type="PANTHER" id="PTHR43047:SF72">
    <property type="entry name" value="OSMOSENSING HISTIDINE PROTEIN KINASE SLN1"/>
    <property type="match status" value="1"/>
</dbReference>
<dbReference type="GO" id="GO:0000155">
    <property type="term" value="F:phosphorelay sensor kinase activity"/>
    <property type="evidence" value="ECO:0007669"/>
    <property type="project" value="InterPro"/>
</dbReference>
<dbReference type="Pfam" id="PF01590">
    <property type="entry name" value="GAF"/>
    <property type="match status" value="1"/>
</dbReference>
<dbReference type="PANTHER" id="PTHR43047">
    <property type="entry name" value="TWO-COMPONENT HISTIDINE PROTEIN KINASE"/>
    <property type="match status" value="1"/>
</dbReference>